<accession>A0ABQ9WRX1</accession>
<organism evidence="1 2">
    <name type="scientific">Blattamonas nauphoetae</name>
    <dbReference type="NCBI Taxonomy" id="2049346"/>
    <lineage>
        <taxon>Eukaryota</taxon>
        <taxon>Metamonada</taxon>
        <taxon>Preaxostyla</taxon>
        <taxon>Oxymonadida</taxon>
        <taxon>Blattamonas</taxon>
    </lineage>
</organism>
<keyword evidence="2" id="KW-1185">Reference proteome</keyword>
<reference evidence="1 2" key="1">
    <citation type="journal article" date="2022" name="bioRxiv">
        <title>Genomics of Preaxostyla Flagellates Illuminates Evolutionary Transitions and the Path Towards Mitochondrial Loss.</title>
        <authorList>
            <person name="Novak L.V.F."/>
            <person name="Treitli S.C."/>
            <person name="Pyrih J."/>
            <person name="Halakuc P."/>
            <person name="Pipaliya S.V."/>
            <person name="Vacek V."/>
            <person name="Brzon O."/>
            <person name="Soukal P."/>
            <person name="Eme L."/>
            <person name="Dacks J.B."/>
            <person name="Karnkowska A."/>
            <person name="Elias M."/>
            <person name="Hampl V."/>
        </authorList>
    </citation>
    <scope>NUCLEOTIDE SEQUENCE [LARGE SCALE GENOMIC DNA]</scope>
    <source>
        <strain evidence="1">NAU3</strain>
        <tissue evidence="1">Gut</tissue>
    </source>
</reference>
<dbReference type="EMBL" id="JARBJD010000607">
    <property type="protein sequence ID" value="KAK2940780.1"/>
    <property type="molecule type" value="Genomic_DNA"/>
</dbReference>
<comment type="caution">
    <text evidence="1">The sequence shown here is derived from an EMBL/GenBank/DDBJ whole genome shotgun (WGS) entry which is preliminary data.</text>
</comment>
<evidence type="ECO:0000313" key="1">
    <source>
        <dbReference type="EMBL" id="KAK2940780.1"/>
    </source>
</evidence>
<name>A0ABQ9WRX1_9EUKA</name>
<sequence length="223" mass="24368">MAWLTGTDRSVLGMGSGRHYNDLLLIARTYSNMTLMSEESVFRQQNQLLPDSVAASSLILKSQFSFVSDGIDGTIVRLFCHTASFLAHNTTFSNSLFEEKTLLLFIEWGSLSASYTVLTSSFDLILRDNQFSSSKSDRNGGAVAVILDGSTNEECRLTVDIEHCIFSNTAARTGEGEGLYQRSGGTQNAVGPLRFAPSPNSTIVPRQLVDASARLDQPRSVIR</sequence>
<proteinExistence type="predicted"/>
<protein>
    <submittedName>
        <fullName evidence="1">Uncharacterized protein</fullName>
    </submittedName>
</protein>
<evidence type="ECO:0000313" key="2">
    <source>
        <dbReference type="Proteomes" id="UP001281761"/>
    </source>
</evidence>
<gene>
    <name evidence="1" type="ORF">BLNAU_24317</name>
</gene>
<dbReference type="Proteomes" id="UP001281761">
    <property type="component" value="Unassembled WGS sequence"/>
</dbReference>